<dbReference type="AlphaFoldDB" id="A0A9E6Y1V5"/>
<dbReference type="PANTHER" id="PTHR46553">
    <property type="entry name" value="ADENINE NUCLEOTIDE ALPHA HYDROLASES-LIKE SUPERFAMILY PROTEIN"/>
    <property type="match status" value="1"/>
</dbReference>
<dbReference type="InterPro" id="IPR014729">
    <property type="entry name" value="Rossmann-like_a/b/a_fold"/>
</dbReference>
<dbReference type="PANTHER" id="PTHR46553:SF3">
    <property type="entry name" value="ADENINE NUCLEOTIDE ALPHA HYDROLASES-LIKE SUPERFAMILY PROTEIN"/>
    <property type="match status" value="1"/>
</dbReference>
<dbReference type="InterPro" id="IPR006016">
    <property type="entry name" value="UspA"/>
</dbReference>
<evidence type="ECO:0000259" key="2">
    <source>
        <dbReference type="Pfam" id="PF00582"/>
    </source>
</evidence>
<dbReference type="SUPFAM" id="SSF52402">
    <property type="entry name" value="Adenine nucleotide alpha hydrolases-like"/>
    <property type="match status" value="1"/>
</dbReference>
<dbReference type="PRINTS" id="PR01438">
    <property type="entry name" value="UNVRSLSTRESS"/>
</dbReference>
<proteinExistence type="inferred from homology"/>
<gene>
    <name evidence="3" type="ORF">DSM104329_05004</name>
</gene>
<feature type="domain" description="UspA" evidence="2">
    <location>
        <begin position="3"/>
        <end position="150"/>
    </location>
</feature>
<reference evidence="3" key="1">
    <citation type="journal article" date="2022" name="Int. J. Syst. Evol. Microbiol.">
        <title>Pseudomonas aegrilactucae sp. nov. and Pseudomonas morbosilactucae sp. nov., pathogens causing bacterial rot of lettuce in Japan.</title>
        <authorList>
            <person name="Sawada H."/>
            <person name="Fujikawa T."/>
            <person name="Satou M."/>
        </authorList>
    </citation>
    <scope>NUCLEOTIDE SEQUENCE</scope>
    <source>
        <strain evidence="3">0166_1</strain>
    </source>
</reference>
<dbReference type="Pfam" id="PF00582">
    <property type="entry name" value="Usp"/>
    <property type="match status" value="1"/>
</dbReference>
<organism evidence="3 4">
    <name type="scientific">Capillimicrobium parvum</name>
    <dbReference type="NCBI Taxonomy" id="2884022"/>
    <lineage>
        <taxon>Bacteria</taxon>
        <taxon>Bacillati</taxon>
        <taxon>Actinomycetota</taxon>
        <taxon>Thermoleophilia</taxon>
        <taxon>Solirubrobacterales</taxon>
        <taxon>Capillimicrobiaceae</taxon>
        <taxon>Capillimicrobium</taxon>
    </lineage>
</organism>
<sequence length="154" mass="15091">MDRPIVVGYDGSADAGQAIVQAAALFPGRRALVVVVWPPLVGGAAAGLAALPASVVREGEAKLDAEAGDAARALAEQGASLAREAGLAAEPCPVGTAGPVVNALLRAADEHDAAALVVGSRGRSAVKSALMGSVSSGVVHHARRPVVVVPSAPA</sequence>
<protein>
    <recommendedName>
        <fullName evidence="2">UspA domain-containing protein</fullName>
    </recommendedName>
</protein>
<dbReference type="RefSeq" id="WP_259312594.1">
    <property type="nucleotide sequence ID" value="NZ_CP087164.1"/>
</dbReference>
<dbReference type="Gene3D" id="3.40.50.620">
    <property type="entry name" value="HUPs"/>
    <property type="match status" value="1"/>
</dbReference>
<dbReference type="CDD" id="cd23659">
    <property type="entry name" value="USP_At3g01520-like"/>
    <property type="match status" value="1"/>
</dbReference>
<dbReference type="KEGG" id="sbae:DSM104329_05004"/>
<dbReference type="InterPro" id="IPR006015">
    <property type="entry name" value="Universal_stress_UspA"/>
</dbReference>
<evidence type="ECO:0000313" key="3">
    <source>
        <dbReference type="EMBL" id="UGS38574.1"/>
    </source>
</evidence>
<name>A0A9E6Y1V5_9ACTN</name>
<evidence type="ECO:0000313" key="4">
    <source>
        <dbReference type="Proteomes" id="UP001162834"/>
    </source>
</evidence>
<evidence type="ECO:0000256" key="1">
    <source>
        <dbReference type="ARBA" id="ARBA00008791"/>
    </source>
</evidence>
<comment type="similarity">
    <text evidence="1">Belongs to the universal stress protein A family.</text>
</comment>
<keyword evidence="4" id="KW-1185">Reference proteome</keyword>
<dbReference type="EMBL" id="CP087164">
    <property type="protein sequence ID" value="UGS38574.1"/>
    <property type="molecule type" value="Genomic_DNA"/>
</dbReference>
<accession>A0A9E6Y1V5</accession>
<dbReference type="Proteomes" id="UP001162834">
    <property type="component" value="Chromosome"/>
</dbReference>